<dbReference type="Proteomes" id="UP001203972">
    <property type="component" value="Unassembled WGS sequence"/>
</dbReference>
<dbReference type="Proteomes" id="UP000503330">
    <property type="component" value="Chromosome"/>
</dbReference>
<dbReference type="RefSeq" id="WP_002606863.1">
    <property type="nucleotide sequence ID" value="NZ_AP025565.1"/>
</dbReference>
<dbReference type="EMBL" id="CP048838">
    <property type="protein sequence ID" value="QJA01086.1"/>
    <property type="molecule type" value="Genomic_DNA"/>
</dbReference>
<gene>
    <name evidence="3" type="ORF">G4D54_01000</name>
    <name evidence="2" type="ORF">GT664_21335</name>
    <name evidence="1" type="ORF">MKC95_08565</name>
</gene>
<evidence type="ECO:0000313" key="1">
    <source>
        <dbReference type="EMBL" id="MCR0232820.1"/>
    </source>
</evidence>
<dbReference type="Proteomes" id="UP000604383">
    <property type="component" value="Unassembled WGS sequence"/>
</dbReference>
<sequence length="154" mass="18490">MYMNEELIQEKLEEMNATKIQKLDSQMYLVNFDLKEDMRISYVFNITREGKYFLQRMRPYSMVHGKFSNEYEVLSFIKHDVEKFQNAANSTNFIKFLEISNKGLQLTEEIENAFLNYNVDGEILDELNEKMEEVFDQIYLLSDISRRVLLHEDE</sequence>
<protein>
    <submittedName>
        <fullName evidence="1">Uncharacterized protein</fullName>
    </submittedName>
</protein>
<reference evidence="1" key="3">
    <citation type="journal article" date="2022" name="Clin. Infect. Dis.">
        <title>Association between Clostridium innocuum and antibiotic-associated diarrhea in adults and children: A cross-sectional study and comparative genomics analysis.</title>
        <authorList>
            <person name="Cherny K.E."/>
            <person name="Muscat E.B."/>
            <person name="Balaji A."/>
            <person name="Mukherjee J."/>
            <person name="Ozer E.A."/>
            <person name="Angarone M.P."/>
            <person name="Hauser A.R."/>
            <person name="Sichel J.S."/>
            <person name="Amponsah E."/>
            <person name="Kociolek L.K."/>
        </authorList>
    </citation>
    <scope>NUCLEOTIDE SEQUENCE</scope>
    <source>
        <strain evidence="1">NU1-AC-029v</strain>
    </source>
</reference>
<evidence type="ECO:0000313" key="5">
    <source>
        <dbReference type="Proteomes" id="UP001203972"/>
    </source>
</evidence>
<evidence type="ECO:0000313" key="4">
    <source>
        <dbReference type="Proteomes" id="UP000503330"/>
    </source>
</evidence>
<evidence type="ECO:0000313" key="2">
    <source>
        <dbReference type="EMBL" id="MZH58232.1"/>
    </source>
</evidence>
<dbReference type="GeneID" id="61924071"/>
<name>A0A175AFQ9_CLOIN</name>
<dbReference type="EMBL" id="JAKTMA010000012">
    <property type="protein sequence ID" value="MCR0232820.1"/>
    <property type="molecule type" value="Genomic_DNA"/>
</dbReference>
<accession>A0A175AFQ9</accession>
<reference evidence="2" key="1">
    <citation type="journal article" date="2019" name="Nat. Med.">
        <title>A library of human gut bacterial isolates paired with longitudinal multiomics data enables mechanistic microbiome research.</title>
        <authorList>
            <person name="Poyet M."/>
            <person name="Groussin M."/>
            <person name="Gibbons S.M."/>
            <person name="Avila-Pacheco J."/>
            <person name="Jiang X."/>
            <person name="Kearney S.M."/>
            <person name="Perrotta A.R."/>
            <person name="Berdy B."/>
            <person name="Zhao S."/>
            <person name="Lieberman T.D."/>
            <person name="Swanson P.K."/>
            <person name="Smith M."/>
            <person name="Roesemann S."/>
            <person name="Alexander J.E."/>
            <person name="Rich S.A."/>
            <person name="Livny J."/>
            <person name="Vlamakis H."/>
            <person name="Clish C."/>
            <person name="Bullock K."/>
            <person name="Deik A."/>
            <person name="Scott J."/>
            <person name="Pierce K.A."/>
            <person name="Xavier R.J."/>
            <person name="Alm E.J."/>
        </authorList>
    </citation>
    <scope>NUCLEOTIDE SEQUENCE</scope>
    <source>
        <strain evidence="2">BIOML-A12</strain>
    </source>
</reference>
<dbReference type="EMBL" id="WWTN01000063">
    <property type="protein sequence ID" value="MZH58232.1"/>
    <property type="molecule type" value="Genomic_DNA"/>
</dbReference>
<reference evidence="3 4" key="2">
    <citation type="submission" date="2020-02" db="EMBL/GenBank/DDBJ databases">
        <authorList>
            <person name="Kociolek L.K."/>
            <person name="Ozer E.A."/>
        </authorList>
    </citation>
    <scope>NUCLEOTIDE SEQUENCE [LARGE SCALE GENOMIC DNA]</scope>
    <source>
        <strain evidence="3 4">ATCC 14501</strain>
    </source>
</reference>
<proteinExistence type="predicted"/>
<dbReference type="AlphaFoldDB" id="A0A175AFQ9"/>
<organism evidence="1 5">
    <name type="scientific">Clostridium innocuum</name>
    <dbReference type="NCBI Taxonomy" id="1522"/>
    <lineage>
        <taxon>Bacteria</taxon>
        <taxon>Bacillati</taxon>
        <taxon>Bacillota</taxon>
        <taxon>Clostridia</taxon>
        <taxon>Eubacteriales</taxon>
        <taxon>Clostridiaceae</taxon>
        <taxon>Clostridium</taxon>
    </lineage>
</organism>
<evidence type="ECO:0000313" key="3">
    <source>
        <dbReference type="EMBL" id="QJA01086.1"/>
    </source>
</evidence>